<comment type="caution">
    <text evidence="3">The sequence shown here is derived from an EMBL/GenBank/DDBJ whole genome shotgun (WGS) entry which is preliminary data.</text>
</comment>
<dbReference type="PANTHER" id="PTHR36927">
    <property type="entry name" value="BLR4337 PROTEIN"/>
    <property type="match status" value="1"/>
</dbReference>
<feature type="transmembrane region" description="Helical" evidence="1">
    <location>
        <begin position="59"/>
        <end position="84"/>
    </location>
</feature>
<evidence type="ECO:0000259" key="2">
    <source>
        <dbReference type="Pfam" id="PF01757"/>
    </source>
</evidence>
<feature type="transmembrane region" description="Helical" evidence="1">
    <location>
        <begin position="264"/>
        <end position="282"/>
    </location>
</feature>
<feature type="transmembrane region" description="Helical" evidence="1">
    <location>
        <begin position="328"/>
        <end position="346"/>
    </location>
</feature>
<keyword evidence="1" id="KW-1133">Transmembrane helix</keyword>
<dbReference type="GO" id="GO:0016740">
    <property type="term" value="F:transferase activity"/>
    <property type="evidence" value="ECO:0007669"/>
    <property type="project" value="UniProtKB-KW"/>
</dbReference>
<keyword evidence="3" id="KW-0808">Transferase</keyword>
<reference evidence="3 4" key="1">
    <citation type="submission" date="2021-03" db="EMBL/GenBank/DDBJ databases">
        <title>Sequencing the genomes of 1000 actinobacteria strains.</title>
        <authorList>
            <person name="Klenk H.-P."/>
        </authorList>
    </citation>
    <scope>NUCLEOTIDE SEQUENCE [LARGE SCALE GENOMIC DNA]</scope>
    <source>
        <strain evidence="3 4">DSM 14566</strain>
    </source>
</reference>
<dbReference type="InterPro" id="IPR050623">
    <property type="entry name" value="Glucan_succinyl_AcylTrfase"/>
</dbReference>
<keyword evidence="1" id="KW-0812">Transmembrane</keyword>
<dbReference type="InterPro" id="IPR002656">
    <property type="entry name" value="Acyl_transf_3_dom"/>
</dbReference>
<keyword evidence="4" id="KW-1185">Reference proteome</keyword>
<evidence type="ECO:0000313" key="4">
    <source>
        <dbReference type="Proteomes" id="UP001519290"/>
    </source>
</evidence>
<dbReference type="Pfam" id="PF01757">
    <property type="entry name" value="Acyl_transf_3"/>
    <property type="match status" value="1"/>
</dbReference>
<feature type="transmembrane region" description="Helical" evidence="1">
    <location>
        <begin position="352"/>
        <end position="374"/>
    </location>
</feature>
<feature type="transmembrane region" description="Helical" evidence="1">
    <location>
        <begin position="233"/>
        <end position="252"/>
    </location>
</feature>
<feature type="transmembrane region" description="Helical" evidence="1">
    <location>
        <begin position="105"/>
        <end position="126"/>
    </location>
</feature>
<name>A0ABS4X2R3_9MICO</name>
<proteinExistence type="predicted"/>
<sequence length="408" mass="43844">MSQNLSSVPSTASPPTTAPQRLHHLDALRGGALLLGVLLHALMPFLPGDLWLVSDTHDSWGALGAVGVIHLFRMILFMMLAGYFGHMVLHRRGAGSYVRDRLMRIGLPLVVFLPGLFVLVIGAVQLNATVRGLGPLTPPPPPSGAPTGILALPTLHLWFLLLLLEIVLVVVVVRAVLVRLLGTVRAERASLRIASALSSPFGLLLVAAPYALALVVQGGNGAGITEPTTLVPVAGASITYGAAFLAGWFLRAHPDALNRLQRQWIPQLAIAVVLSPLALLAPASTPPALVAVLAAFAGWAWVYGLLGLTGRLVGREIPWVRYLADSSYWVYLIHFPLLLLVEVPLADLALPLLVKLAVALVVVMAVLLVSYDLVVRSTWLGKWLNGHRRPRALFGSRRQREERVTEPA</sequence>
<evidence type="ECO:0000313" key="3">
    <source>
        <dbReference type="EMBL" id="MBP2382746.1"/>
    </source>
</evidence>
<keyword evidence="1" id="KW-0472">Membrane</keyword>
<dbReference type="EC" id="2.1.-.-" evidence="3"/>
<feature type="transmembrane region" description="Helical" evidence="1">
    <location>
        <begin position="157"/>
        <end position="181"/>
    </location>
</feature>
<dbReference type="Proteomes" id="UP001519290">
    <property type="component" value="Unassembled WGS sequence"/>
</dbReference>
<feature type="transmembrane region" description="Helical" evidence="1">
    <location>
        <begin position="27"/>
        <end position="47"/>
    </location>
</feature>
<feature type="transmembrane region" description="Helical" evidence="1">
    <location>
        <begin position="193"/>
        <end position="213"/>
    </location>
</feature>
<feature type="transmembrane region" description="Helical" evidence="1">
    <location>
        <begin position="288"/>
        <end position="308"/>
    </location>
</feature>
<gene>
    <name evidence="3" type="ORF">JOF43_002703</name>
</gene>
<organism evidence="3 4">
    <name type="scientific">Brachybacterium sacelli</name>
    <dbReference type="NCBI Taxonomy" id="173364"/>
    <lineage>
        <taxon>Bacteria</taxon>
        <taxon>Bacillati</taxon>
        <taxon>Actinomycetota</taxon>
        <taxon>Actinomycetes</taxon>
        <taxon>Micrococcales</taxon>
        <taxon>Dermabacteraceae</taxon>
        <taxon>Brachybacterium</taxon>
    </lineage>
</organism>
<dbReference type="EMBL" id="JAGIOD010000001">
    <property type="protein sequence ID" value="MBP2382746.1"/>
    <property type="molecule type" value="Genomic_DNA"/>
</dbReference>
<evidence type="ECO:0000256" key="1">
    <source>
        <dbReference type="SAM" id="Phobius"/>
    </source>
</evidence>
<feature type="domain" description="Acyltransferase 3" evidence="2">
    <location>
        <begin position="24"/>
        <end position="370"/>
    </location>
</feature>
<protein>
    <submittedName>
        <fullName evidence="3">Glucan biosynthesis protein C</fullName>
        <ecNumber evidence="3">2.1.-.-</ecNumber>
    </submittedName>
</protein>
<accession>A0ABS4X2R3</accession>
<dbReference type="RefSeq" id="WP_209902790.1">
    <property type="nucleotide sequence ID" value="NZ_BAAAJW010000007.1"/>
</dbReference>
<dbReference type="PANTHER" id="PTHR36927:SF1">
    <property type="entry name" value="MDO-LIKE PROTEIN"/>
    <property type="match status" value="1"/>
</dbReference>